<organism evidence="1 2">
    <name type="scientific">Chelonia mydas</name>
    <name type="common">Green sea-turtle</name>
    <name type="synonym">Chelonia agassizi</name>
    <dbReference type="NCBI Taxonomy" id="8469"/>
    <lineage>
        <taxon>Eukaryota</taxon>
        <taxon>Metazoa</taxon>
        <taxon>Chordata</taxon>
        <taxon>Craniata</taxon>
        <taxon>Vertebrata</taxon>
        <taxon>Euteleostomi</taxon>
        <taxon>Archelosauria</taxon>
        <taxon>Testudinata</taxon>
        <taxon>Testudines</taxon>
        <taxon>Cryptodira</taxon>
        <taxon>Durocryptodira</taxon>
        <taxon>Americhelydia</taxon>
        <taxon>Chelonioidea</taxon>
        <taxon>Cheloniidae</taxon>
        <taxon>Chelonia</taxon>
    </lineage>
</organism>
<keyword evidence="2" id="KW-1185">Reference proteome</keyword>
<dbReference type="AlphaFoldDB" id="M7AP78"/>
<accession>M7AP78</accession>
<evidence type="ECO:0000313" key="1">
    <source>
        <dbReference type="EMBL" id="EMP24580.1"/>
    </source>
</evidence>
<protein>
    <submittedName>
        <fullName evidence="1">Uncharacterized protein</fullName>
    </submittedName>
</protein>
<dbReference type="Proteomes" id="UP000031443">
    <property type="component" value="Unassembled WGS sequence"/>
</dbReference>
<proteinExistence type="predicted"/>
<name>M7AP78_CHEMY</name>
<evidence type="ECO:0000313" key="2">
    <source>
        <dbReference type="Proteomes" id="UP000031443"/>
    </source>
</evidence>
<sequence>MGQTYRLPGRALKIDFLTPPLTSGLALKSALLGRIWGTVDTIRRYWPPGAIPEYSIVTALDSTLNSDALARCPSLQQPTETSSNFCHLLHHNLSFDRSLVELRNQSPCWSQPDQNIFSREDSVKFDASVADLGA</sequence>
<gene>
    <name evidence="1" type="ORF">UY3_18353</name>
</gene>
<reference evidence="2" key="1">
    <citation type="journal article" date="2013" name="Nat. Genet.">
        <title>The draft genomes of soft-shell turtle and green sea turtle yield insights into the development and evolution of the turtle-specific body plan.</title>
        <authorList>
            <person name="Wang Z."/>
            <person name="Pascual-Anaya J."/>
            <person name="Zadissa A."/>
            <person name="Li W."/>
            <person name="Niimura Y."/>
            <person name="Huang Z."/>
            <person name="Li C."/>
            <person name="White S."/>
            <person name="Xiong Z."/>
            <person name="Fang D."/>
            <person name="Wang B."/>
            <person name="Ming Y."/>
            <person name="Chen Y."/>
            <person name="Zheng Y."/>
            <person name="Kuraku S."/>
            <person name="Pignatelli M."/>
            <person name="Herrero J."/>
            <person name="Beal K."/>
            <person name="Nozawa M."/>
            <person name="Li Q."/>
            <person name="Wang J."/>
            <person name="Zhang H."/>
            <person name="Yu L."/>
            <person name="Shigenobu S."/>
            <person name="Wang J."/>
            <person name="Liu J."/>
            <person name="Flicek P."/>
            <person name="Searle S."/>
            <person name="Wang J."/>
            <person name="Kuratani S."/>
            <person name="Yin Y."/>
            <person name="Aken B."/>
            <person name="Zhang G."/>
            <person name="Irie N."/>
        </authorList>
    </citation>
    <scope>NUCLEOTIDE SEQUENCE [LARGE SCALE GENOMIC DNA]</scope>
</reference>
<dbReference type="EMBL" id="KB600101">
    <property type="protein sequence ID" value="EMP24580.1"/>
    <property type="molecule type" value="Genomic_DNA"/>
</dbReference>